<sequence length="553" mass="63562">MNVNELLQSVQEAYASLVGLPMVIIDSQQTSLTSISNIDPFSQCLLTSEREEIKQVMRQRWKSYLQLTAPAVIDLTFQGVKGLVAPVVVGGQSQALIWAGPFVIQNRKAQINETEDGTKQKKFSANTPAHSLSSIRSKLYMMEKMASVCAKLLENELLKQEYRKPVRLLQRAVKSNSFPSIPIQTYLRMLQQLHPSIHITAYAKRMNRQRFVIQKFVSQEEKQSWLQPVYTIHHPIIHRLIQEGEPLYLENISAKLKLGDWTDRNELKTLFVYPIKQNGIVSGAIFVGSKEKIRFSKEIKEKGYLLVKLMEACLSHEQLVCTKQHFLGLKKLNELSASIREKEHSDEILQLAANAALDLMDGEQSVIVLQQYNEQKIIADSQTSHKKSDLSYYLEYVRKHYLHNEPMHACMVPRSIEMGRMMVIECPFYINKHVQGVFAIYVTQHEQIEEREVCLALLTNMMAIHLQKLLPSSEDKSLSVDQAVFSQVLTPRELDVLKYVVEGLSNRDIAEQLYISIHTVKNHITNIFRKLEVKDRSQLIAKVYQLNFEKNIL</sequence>
<dbReference type="PRINTS" id="PR00038">
    <property type="entry name" value="HTHLUXR"/>
</dbReference>
<evidence type="ECO:0000313" key="8">
    <source>
        <dbReference type="Proteomes" id="UP001339962"/>
    </source>
</evidence>
<dbReference type="CDD" id="cd06170">
    <property type="entry name" value="LuxR_C_like"/>
    <property type="match status" value="1"/>
</dbReference>
<reference evidence="6 8" key="2">
    <citation type="submission" date="2023-03" db="EMBL/GenBank/DDBJ databases">
        <title>Bacillus Genome Sequencing.</title>
        <authorList>
            <person name="Dunlap C."/>
        </authorList>
    </citation>
    <scope>NUCLEOTIDE SEQUENCE [LARGE SCALE GENOMIC DNA]</scope>
    <source>
        <strain evidence="6 8">NRS-38</strain>
    </source>
</reference>
<gene>
    <name evidence="6" type="ORF">P9850_15155</name>
    <name evidence="5" type="ORF">PNH38_05435</name>
</gene>
<evidence type="ECO:0000256" key="1">
    <source>
        <dbReference type="ARBA" id="ARBA00023015"/>
    </source>
</evidence>
<evidence type="ECO:0000256" key="3">
    <source>
        <dbReference type="ARBA" id="ARBA00023163"/>
    </source>
</evidence>
<dbReference type="SMART" id="SM00421">
    <property type="entry name" value="HTH_LUXR"/>
    <property type="match status" value="1"/>
</dbReference>
<dbReference type="InterPro" id="IPR018771">
    <property type="entry name" value="PocR_dom"/>
</dbReference>
<dbReference type="Proteomes" id="UP001213979">
    <property type="component" value="Unassembled WGS sequence"/>
</dbReference>
<organism evidence="6 8">
    <name type="scientific">Anoxybacteroides rupiense</name>
    <dbReference type="NCBI Taxonomy" id="311460"/>
    <lineage>
        <taxon>Bacteria</taxon>
        <taxon>Bacillati</taxon>
        <taxon>Bacillota</taxon>
        <taxon>Bacilli</taxon>
        <taxon>Bacillales</taxon>
        <taxon>Anoxybacillaceae</taxon>
        <taxon>Anoxybacteroides</taxon>
    </lineage>
</organism>
<evidence type="ECO:0000256" key="2">
    <source>
        <dbReference type="ARBA" id="ARBA00023125"/>
    </source>
</evidence>
<evidence type="ECO:0000259" key="4">
    <source>
        <dbReference type="PROSITE" id="PS50043"/>
    </source>
</evidence>
<name>A0ABD5IXP1_9BACL</name>
<evidence type="ECO:0000313" key="5">
    <source>
        <dbReference type="EMBL" id="MDE8563329.1"/>
    </source>
</evidence>
<evidence type="ECO:0000313" key="6">
    <source>
        <dbReference type="EMBL" id="MED5053137.1"/>
    </source>
</evidence>
<dbReference type="PROSITE" id="PS00622">
    <property type="entry name" value="HTH_LUXR_1"/>
    <property type="match status" value="1"/>
</dbReference>
<evidence type="ECO:0000313" key="7">
    <source>
        <dbReference type="Proteomes" id="UP001213979"/>
    </source>
</evidence>
<dbReference type="PANTHER" id="PTHR44688:SF16">
    <property type="entry name" value="DNA-BINDING TRANSCRIPTIONAL ACTIVATOR DEVR_DOSR"/>
    <property type="match status" value="1"/>
</dbReference>
<dbReference type="SUPFAM" id="SSF46894">
    <property type="entry name" value="C-terminal effector domain of the bipartite response regulators"/>
    <property type="match status" value="1"/>
</dbReference>
<dbReference type="Pfam" id="PF00196">
    <property type="entry name" value="GerE"/>
    <property type="match status" value="1"/>
</dbReference>
<keyword evidence="1" id="KW-0805">Transcription regulation</keyword>
<dbReference type="EMBL" id="JARTLI010000039">
    <property type="protein sequence ID" value="MED5053137.1"/>
    <property type="molecule type" value="Genomic_DNA"/>
</dbReference>
<keyword evidence="2" id="KW-0238">DNA-binding</keyword>
<protein>
    <submittedName>
        <fullName evidence="6">LuxR family transcriptional regulator</fullName>
    </submittedName>
</protein>
<proteinExistence type="predicted"/>
<dbReference type="RefSeq" id="WP_275191798.1">
    <property type="nucleotide sequence ID" value="NZ_JAQOTG010000003.1"/>
</dbReference>
<dbReference type="Proteomes" id="UP001339962">
    <property type="component" value="Unassembled WGS sequence"/>
</dbReference>
<reference evidence="5 7" key="1">
    <citation type="submission" date="2023-01" db="EMBL/GenBank/DDBJ databases">
        <title>Genome-based reclassification of Anoxybacillus geothermalis as a later heterotypic synonym of Anoxybacillus rupiensis.</title>
        <authorList>
            <person name="Inan Bektas K."/>
            <person name="Canakci S."/>
            <person name="Belduz A.A."/>
            <person name="Guler H.H."/>
        </authorList>
    </citation>
    <scope>NUCLEOTIDE SEQUENCE [LARGE SCALE GENOMIC DNA]</scope>
    <source>
        <strain evidence="5 7">DSM 17127</strain>
    </source>
</reference>
<keyword evidence="3" id="KW-0804">Transcription</keyword>
<keyword evidence="7" id="KW-1185">Reference proteome</keyword>
<dbReference type="InterPro" id="IPR000792">
    <property type="entry name" value="Tscrpt_reg_LuxR_C"/>
</dbReference>
<dbReference type="Pfam" id="PF10114">
    <property type="entry name" value="PocR"/>
    <property type="match status" value="1"/>
</dbReference>
<dbReference type="InterPro" id="IPR016032">
    <property type="entry name" value="Sig_transdc_resp-reg_C-effctor"/>
</dbReference>
<dbReference type="PROSITE" id="PS50043">
    <property type="entry name" value="HTH_LUXR_2"/>
    <property type="match status" value="1"/>
</dbReference>
<dbReference type="InterPro" id="IPR036388">
    <property type="entry name" value="WH-like_DNA-bd_sf"/>
</dbReference>
<feature type="domain" description="HTH luxR-type" evidence="4">
    <location>
        <begin position="482"/>
        <end position="547"/>
    </location>
</feature>
<accession>A0ABD5IXP1</accession>
<comment type="caution">
    <text evidence="6">The sequence shown here is derived from an EMBL/GenBank/DDBJ whole genome shotgun (WGS) entry which is preliminary data.</text>
</comment>
<dbReference type="Gene3D" id="1.10.10.10">
    <property type="entry name" value="Winged helix-like DNA-binding domain superfamily/Winged helix DNA-binding domain"/>
    <property type="match status" value="1"/>
</dbReference>
<dbReference type="AlphaFoldDB" id="A0ABD5IXP1"/>
<dbReference type="GO" id="GO:0003677">
    <property type="term" value="F:DNA binding"/>
    <property type="evidence" value="ECO:0007669"/>
    <property type="project" value="UniProtKB-KW"/>
</dbReference>
<dbReference type="SUPFAM" id="SSF55781">
    <property type="entry name" value="GAF domain-like"/>
    <property type="match status" value="1"/>
</dbReference>
<dbReference type="PANTHER" id="PTHR44688">
    <property type="entry name" value="DNA-BINDING TRANSCRIPTIONAL ACTIVATOR DEVR_DOSR"/>
    <property type="match status" value="1"/>
</dbReference>
<dbReference type="EMBL" id="JAQOTG010000003">
    <property type="protein sequence ID" value="MDE8563329.1"/>
    <property type="molecule type" value="Genomic_DNA"/>
</dbReference>